<evidence type="ECO:0000259" key="3">
    <source>
        <dbReference type="Pfam" id="PF13635"/>
    </source>
</evidence>
<feature type="compositionally biased region" description="Gly residues" evidence="1">
    <location>
        <begin position="187"/>
        <end position="201"/>
    </location>
</feature>
<name>A0A3B0XT16_9ZZZZ</name>
<dbReference type="InterPro" id="IPR027417">
    <property type="entry name" value="P-loop_NTPase"/>
</dbReference>
<proteinExistence type="predicted"/>
<reference evidence="4" key="1">
    <citation type="submission" date="2018-06" db="EMBL/GenBank/DDBJ databases">
        <authorList>
            <person name="Zhirakovskaya E."/>
        </authorList>
    </citation>
    <scope>NUCLEOTIDE SEQUENCE</scope>
</reference>
<organism evidence="4">
    <name type="scientific">hydrothermal vent metagenome</name>
    <dbReference type="NCBI Taxonomy" id="652676"/>
    <lineage>
        <taxon>unclassified sequences</taxon>
        <taxon>metagenomes</taxon>
        <taxon>ecological metagenomes</taxon>
    </lineage>
</organism>
<dbReference type="Pfam" id="PF13173">
    <property type="entry name" value="AAA_14"/>
    <property type="match status" value="1"/>
</dbReference>
<evidence type="ECO:0000259" key="2">
    <source>
        <dbReference type="Pfam" id="PF13173"/>
    </source>
</evidence>
<dbReference type="PANTHER" id="PTHR43566:SF2">
    <property type="entry name" value="DUF4143 DOMAIN-CONTAINING PROTEIN"/>
    <property type="match status" value="1"/>
</dbReference>
<dbReference type="Pfam" id="PF13635">
    <property type="entry name" value="DUF4143"/>
    <property type="match status" value="1"/>
</dbReference>
<dbReference type="InterPro" id="IPR041682">
    <property type="entry name" value="AAA_14"/>
</dbReference>
<feature type="domain" description="AAA" evidence="2">
    <location>
        <begin position="7"/>
        <end position="123"/>
    </location>
</feature>
<feature type="domain" description="DUF4143" evidence="3">
    <location>
        <begin position="228"/>
        <end position="386"/>
    </location>
</feature>
<sequence>MQLSHSFPVLLLTGARQIGKTTLLETCSDRRTYVTLDNLDDRALAKNDPALFLQRYKPPLIIDEVQYAPELFSYIKMAVDKDKTRGLFWLTGSQKFHLMKNVTETLAGRVAVIDMLGFSQAEIDGRADQSRPFLPVAQWIEHARETSRSRQLMDVYSAIWRGSFPVMWVSSDQGHGQGDITGSGYGAGGGAGQIDGNGNGNGSEQRPHIASNLNRDMFYNSYVQTYIQRDVRDLTQVGDELLFSHFLKVVAARTGQLLNYSNIASDTGIDQKTAKSWLSILETSGLVYLLYPYHNNVAKRVIKTPKLYFLDTGLCAYLTHWTTPETLEAGAMSGAILETYMISEILKSYWHNARQANFYFYRDHEQKEVDLLIEQDNMIYPVEFKKTATPALSVLKNFPVLKKLDKKIAAGAVICLRETDTLLSDGVYVIPVGYL</sequence>
<feature type="region of interest" description="Disordered" evidence="1">
    <location>
        <begin position="187"/>
        <end position="207"/>
    </location>
</feature>
<evidence type="ECO:0000256" key="1">
    <source>
        <dbReference type="SAM" id="MobiDB-lite"/>
    </source>
</evidence>
<dbReference type="PANTHER" id="PTHR43566">
    <property type="entry name" value="CONSERVED PROTEIN"/>
    <property type="match status" value="1"/>
</dbReference>
<evidence type="ECO:0000313" key="4">
    <source>
        <dbReference type="EMBL" id="VAW65029.1"/>
    </source>
</evidence>
<accession>A0A3B0XT16</accession>
<dbReference type="SUPFAM" id="SSF52540">
    <property type="entry name" value="P-loop containing nucleoside triphosphate hydrolases"/>
    <property type="match status" value="1"/>
</dbReference>
<dbReference type="AlphaFoldDB" id="A0A3B0XT16"/>
<protein>
    <submittedName>
        <fullName evidence="4">ATPase</fullName>
    </submittedName>
</protein>
<dbReference type="EMBL" id="UOFJ01000163">
    <property type="protein sequence ID" value="VAW65029.1"/>
    <property type="molecule type" value="Genomic_DNA"/>
</dbReference>
<gene>
    <name evidence="4" type="ORF">MNBD_GAMMA10-1757</name>
</gene>
<dbReference type="InterPro" id="IPR025420">
    <property type="entry name" value="DUF4143"/>
</dbReference>